<evidence type="ECO:0000313" key="8">
    <source>
        <dbReference type="EMBL" id="TPX76719.1"/>
    </source>
</evidence>
<dbReference type="InterPro" id="IPR051486">
    <property type="entry name" value="Hcy_S-methyltransferase"/>
</dbReference>
<dbReference type="GO" id="GO:0009086">
    <property type="term" value="P:methionine biosynthetic process"/>
    <property type="evidence" value="ECO:0007669"/>
    <property type="project" value="InterPro"/>
</dbReference>
<comment type="cofactor">
    <cofactor evidence="5">
        <name>Zn(2+)</name>
        <dbReference type="ChEBI" id="CHEBI:29105"/>
    </cofactor>
    <text evidence="5">Binds 1 zinc ion per subunit.</text>
</comment>
<evidence type="ECO:0000256" key="2">
    <source>
        <dbReference type="ARBA" id="ARBA00022679"/>
    </source>
</evidence>
<protein>
    <recommendedName>
        <fullName evidence="7">Hcy-binding domain-containing protein</fullName>
    </recommendedName>
</protein>
<dbReference type="Gene3D" id="3.20.20.330">
    <property type="entry name" value="Homocysteine-binding-like domain"/>
    <property type="match status" value="1"/>
</dbReference>
<accession>A0A507FJZ1</accession>
<evidence type="ECO:0000256" key="6">
    <source>
        <dbReference type="PROSITE-ProRule" id="PRU00333"/>
    </source>
</evidence>
<evidence type="ECO:0000259" key="7">
    <source>
        <dbReference type="PROSITE" id="PS50970"/>
    </source>
</evidence>
<organism evidence="8 9">
    <name type="scientific">Chytriomyces confervae</name>
    <dbReference type="NCBI Taxonomy" id="246404"/>
    <lineage>
        <taxon>Eukaryota</taxon>
        <taxon>Fungi</taxon>
        <taxon>Fungi incertae sedis</taxon>
        <taxon>Chytridiomycota</taxon>
        <taxon>Chytridiomycota incertae sedis</taxon>
        <taxon>Chytridiomycetes</taxon>
        <taxon>Chytridiales</taxon>
        <taxon>Chytriomycetaceae</taxon>
        <taxon>Chytriomyces</taxon>
    </lineage>
</organism>
<dbReference type="OrthoDB" id="261426at2759"/>
<keyword evidence="3 5" id="KW-0479">Metal-binding</keyword>
<dbReference type="PANTHER" id="PTHR46015">
    <property type="entry name" value="ZGC:172121"/>
    <property type="match status" value="1"/>
</dbReference>
<feature type="domain" description="Hcy-binding" evidence="7">
    <location>
        <begin position="1"/>
        <end position="310"/>
    </location>
</feature>
<dbReference type="InterPro" id="IPR017226">
    <property type="entry name" value="BHMT-like"/>
</dbReference>
<evidence type="ECO:0000256" key="1">
    <source>
        <dbReference type="ARBA" id="ARBA00022603"/>
    </source>
</evidence>
<dbReference type="InterPro" id="IPR003726">
    <property type="entry name" value="HCY_dom"/>
</dbReference>
<proteinExistence type="predicted"/>
<dbReference type="PANTHER" id="PTHR46015:SF1">
    <property type="entry name" value="HOMOCYSTEINE S-METHYLTRANSFERASE-LIKE ISOFORM 1"/>
    <property type="match status" value="1"/>
</dbReference>
<keyword evidence="1 6" id="KW-0489">Methyltransferase</keyword>
<dbReference type="EMBL" id="QEAP01000038">
    <property type="protein sequence ID" value="TPX76719.1"/>
    <property type="molecule type" value="Genomic_DNA"/>
</dbReference>
<dbReference type="Pfam" id="PF02574">
    <property type="entry name" value="S-methyl_trans"/>
    <property type="match status" value="1"/>
</dbReference>
<evidence type="ECO:0000313" key="9">
    <source>
        <dbReference type="Proteomes" id="UP000320333"/>
    </source>
</evidence>
<dbReference type="GO" id="GO:0033528">
    <property type="term" value="P:S-methylmethionine cycle"/>
    <property type="evidence" value="ECO:0007669"/>
    <property type="project" value="TreeGrafter"/>
</dbReference>
<dbReference type="Proteomes" id="UP000320333">
    <property type="component" value="Unassembled WGS sequence"/>
</dbReference>
<keyword evidence="9" id="KW-1185">Reference proteome</keyword>
<evidence type="ECO:0000256" key="5">
    <source>
        <dbReference type="PIRSR" id="PIRSR037505-2"/>
    </source>
</evidence>
<dbReference type="GO" id="GO:0008898">
    <property type="term" value="F:S-adenosylmethionine-homocysteine S-methyltransferase activity"/>
    <property type="evidence" value="ECO:0007669"/>
    <property type="project" value="TreeGrafter"/>
</dbReference>
<reference evidence="8 9" key="1">
    <citation type="journal article" date="2019" name="Sci. Rep.">
        <title>Comparative genomics of chytrid fungi reveal insights into the obligate biotrophic and pathogenic lifestyle of Synchytrium endobioticum.</title>
        <authorList>
            <person name="van de Vossenberg B.T.L.H."/>
            <person name="Warris S."/>
            <person name="Nguyen H.D.T."/>
            <person name="van Gent-Pelzer M.P.E."/>
            <person name="Joly D.L."/>
            <person name="van de Geest H.C."/>
            <person name="Bonants P.J.M."/>
            <person name="Smith D.S."/>
            <person name="Levesque C.A."/>
            <person name="van der Lee T.A.J."/>
        </authorList>
    </citation>
    <scope>NUCLEOTIDE SEQUENCE [LARGE SCALE GENOMIC DNA]</scope>
    <source>
        <strain evidence="8 9">CBS 675.73</strain>
    </source>
</reference>
<evidence type="ECO:0000256" key="3">
    <source>
        <dbReference type="ARBA" id="ARBA00022723"/>
    </source>
</evidence>
<dbReference type="STRING" id="246404.A0A507FJZ1"/>
<dbReference type="NCBIfam" id="NF007020">
    <property type="entry name" value="PRK09485.1"/>
    <property type="match status" value="1"/>
</dbReference>
<name>A0A507FJZ1_9FUNG</name>
<keyword evidence="2 6" id="KW-0808">Transferase</keyword>
<sequence>MVVILDGGLSTHLEDLGATISDDALWSAKLLLTDDGIAVVEKAHSDFMLAGADIISTVTYQAFVPTARVTSTRSTESMVELFVKGVEAAKRARDKFMQLHPERSFVRVAVSLGSYGAVLANGAEFTGVFDGISMDDLVEFHAAKLAVAVQQKPDLVAFETIPSVFEARAVVAALEKVSKTTPIPQAWISFSCSSGETVCSGETIEDCVAAVRDSEHVFAVGVNCTKPQFVQKILETYKSGLVGTGKSIMCYPNKGELWDSEKREWVAEDNAKSQETFSRLAQGWIKVGASIVGGCCRISPGHIHAVREQIGKAE</sequence>
<dbReference type="GO" id="GO:0032259">
    <property type="term" value="P:methylation"/>
    <property type="evidence" value="ECO:0007669"/>
    <property type="project" value="UniProtKB-KW"/>
</dbReference>
<gene>
    <name evidence="8" type="ORF">CcCBS67573_g02021</name>
</gene>
<feature type="binding site" evidence="5 6">
    <location>
        <position position="224"/>
    </location>
    <ligand>
        <name>Zn(2+)</name>
        <dbReference type="ChEBI" id="CHEBI:29105"/>
    </ligand>
</feature>
<dbReference type="GO" id="GO:0008270">
    <property type="term" value="F:zinc ion binding"/>
    <property type="evidence" value="ECO:0007669"/>
    <property type="project" value="InterPro"/>
</dbReference>
<dbReference type="SUPFAM" id="SSF82282">
    <property type="entry name" value="Homocysteine S-methyltransferase"/>
    <property type="match status" value="1"/>
</dbReference>
<feature type="binding site" evidence="5 6">
    <location>
        <position position="295"/>
    </location>
    <ligand>
        <name>Zn(2+)</name>
        <dbReference type="ChEBI" id="CHEBI:29105"/>
    </ligand>
</feature>
<dbReference type="PROSITE" id="PS50970">
    <property type="entry name" value="HCY"/>
    <property type="match status" value="1"/>
</dbReference>
<dbReference type="InterPro" id="IPR036589">
    <property type="entry name" value="HCY_dom_sf"/>
</dbReference>
<evidence type="ECO:0000256" key="4">
    <source>
        <dbReference type="ARBA" id="ARBA00022833"/>
    </source>
</evidence>
<feature type="binding site" evidence="5 6">
    <location>
        <position position="296"/>
    </location>
    <ligand>
        <name>Zn(2+)</name>
        <dbReference type="ChEBI" id="CHEBI:29105"/>
    </ligand>
</feature>
<comment type="caution">
    <text evidence="8">The sequence shown here is derived from an EMBL/GenBank/DDBJ whole genome shotgun (WGS) entry which is preliminary data.</text>
</comment>
<dbReference type="AlphaFoldDB" id="A0A507FJZ1"/>
<dbReference type="PIRSF" id="PIRSF037505">
    <property type="entry name" value="Betaine_HMT"/>
    <property type="match status" value="1"/>
</dbReference>
<keyword evidence="4 5" id="KW-0862">Zinc</keyword>